<feature type="chain" id="PRO_5001633984" description="TonB-dependent receptor plug domain-containing protein" evidence="1">
    <location>
        <begin position="21"/>
        <end position="813"/>
    </location>
</feature>
<protein>
    <recommendedName>
        <fullName evidence="2">TonB-dependent receptor plug domain-containing protein</fullName>
    </recommendedName>
</protein>
<dbReference type="PATRIC" id="fig|1492738.3.peg.1166"/>
<dbReference type="OrthoDB" id="679547at2"/>
<keyword evidence="1" id="KW-0732">Signal</keyword>
<feature type="signal peptide" evidence="1">
    <location>
        <begin position="1"/>
        <end position="20"/>
    </location>
</feature>
<sequence>MVKVLLSNKNCFLVCLFWFASLVFLKAQTTSKIPAVEKIYLHTDRSTYFLGEDLWYKAYDVYAYNNKLYDNSNILYVELISPEAKIVARNKTNLELGLGAGDFQLIDSLGVKTPGIYQIRAYTNWNRNYNDDFVFKKEIEIIDAFDDDFIKNNLSKITSNSVVVGKTAQTSDQQTFSVDFFPEGGSLLENVGSIVGFKAQDSNGKPVEVKGEVFDANNESVSFFMSAHDGMGKFPILPIEGKQYYAKIKTLAGAELRVDLPSALKQGYVLNFKSLKGRNIVTINTNEATLGQNLNAEVIIICTSRGLSYFETTQKLTATSFSFELPKDKIPEGINQLTLYDSNLKPQSERLVFIEKDQDLEVILTADKSIYKPKEKTTLNVVSKSKAGVSKSASFSLSVTDMNGLTEDKDYGMSISSYFLMESDIRGKVHNPGYYFDSSNLKRLDHLDNLLLTQGWRDFLWKKLPKANDSITYKVEKGFTISGRVKQLLGEKAKVNSNVTLSLMNKKHMNFFGAKTDSIGGFKFENLMFSGKINMFLNASNDKGKVKGEIVLDSIEKKPMLVSFEEEPINWTQDMFTVTKNVNKKFTAFGVKPENILNEVKIVAPKKKRASSLYGIPDFSYVVDEKAPLAGDIYNFIQYAIPGVVVDGSSVRFMRYTEPVHYILNGFPIYNQSDIDLLQPIDIERIEAIKGGASAALYGSDGNNGVIAIYTKPNAPKRSENNLFNTLKNEIDGFYMTRVFYMPDPQKPNVELDNKAAVRNTIYWNPYVHPDTTGNAHVSFDNTDFETKVKVDLEGITATGIPVVKNTYYTIKK</sequence>
<proteinExistence type="predicted"/>
<dbReference type="InterPro" id="IPR037066">
    <property type="entry name" value="Plug_dom_sf"/>
</dbReference>
<dbReference type="Gene3D" id="2.60.40.1930">
    <property type="match status" value="1"/>
</dbReference>
<dbReference type="Gene3D" id="2.170.130.10">
    <property type="entry name" value="TonB-dependent receptor, plug domain"/>
    <property type="match status" value="1"/>
</dbReference>
<dbReference type="RefSeq" id="WP_035658825.1">
    <property type="nucleotide sequence ID" value="NZ_JNCA01000011.1"/>
</dbReference>
<dbReference type="SUPFAM" id="SSF56935">
    <property type="entry name" value="Porins"/>
    <property type="match status" value="1"/>
</dbReference>
<dbReference type="STRING" id="1492738.FEM21_11740"/>
<evidence type="ECO:0000313" key="4">
    <source>
        <dbReference type="Proteomes" id="UP000027064"/>
    </source>
</evidence>
<dbReference type="InterPro" id="IPR012910">
    <property type="entry name" value="Plug_dom"/>
</dbReference>
<dbReference type="Pfam" id="PF07715">
    <property type="entry name" value="Plug"/>
    <property type="match status" value="1"/>
</dbReference>
<evidence type="ECO:0000313" key="3">
    <source>
        <dbReference type="EMBL" id="KDN55572.1"/>
    </source>
</evidence>
<organism evidence="3 4">
    <name type="scientific">Flavobacterium seoulense</name>
    <dbReference type="NCBI Taxonomy" id="1492738"/>
    <lineage>
        <taxon>Bacteria</taxon>
        <taxon>Pseudomonadati</taxon>
        <taxon>Bacteroidota</taxon>
        <taxon>Flavobacteriia</taxon>
        <taxon>Flavobacteriales</taxon>
        <taxon>Flavobacteriaceae</taxon>
        <taxon>Flavobacterium</taxon>
    </lineage>
</organism>
<dbReference type="EMBL" id="JNCA01000011">
    <property type="protein sequence ID" value="KDN55572.1"/>
    <property type="molecule type" value="Genomic_DNA"/>
</dbReference>
<keyword evidence="4" id="KW-1185">Reference proteome</keyword>
<reference evidence="3 4" key="1">
    <citation type="submission" date="2014-05" db="EMBL/GenBank/DDBJ databases">
        <title>Genome Sequence of Flavobacterium sp. EM1321.</title>
        <authorList>
            <person name="Shin S.-K."/>
            <person name="Yi H."/>
        </authorList>
    </citation>
    <scope>NUCLEOTIDE SEQUENCE [LARGE SCALE GENOMIC DNA]</scope>
    <source>
        <strain evidence="3 4">EM1321</strain>
    </source>
</reference>
<name>A0A066WNF8_9FLAO</name>
<accession>A0A066WNF8</accession>
<dbReference type="eggNOG" id="COG2373">
    <property type="taxonomic scope" value="Bacteria"/>
</dbReference>
<dbReference type="AlphaFoldDB" id="A0A066WNF8"/>
<dbReference type="Proteomes" id="UP000027064">
    <property type="component" value="Unassembled WGS sequence"/>
</dbReference>
<evidence type="ECO:0000256" key="1">
    <source>
        <dbReference type="SAM" id="SignalP"/>
    </source>
</evidence>
<comment type="caution">
    <text evidence="3">The sequence shown here is derived from an EMBL/GenBank/DDBJ whole genome shotgun (WGS) entry which is preliminary data.</text>
</comment>
<feature type="domain" description="TonB-dependent receptor plug" evidence="2">
    <location>
        <begin position="630"/>
        <end position="706"/>
    </location>
</feature>
<gene>
    <name evidence="3" type="ORF">FEM21_11740</name>
</gene>
<evidence type="ECO:0000259" key="2">
    <source>
        <dbReference type="Pfam" id="PF07715"/>
    </source>
</evidence>